<dbReference type="GO" id="GO:0046872">
    <property type="term" value="F:metal ion binding"/>
    <property type="evidence" value="ECO:0007669"/>
    <property type="project" value="UniProtKB-KW"/>
</dbReference>
<keyword evidence="4" id="KW-0223">Dioxygenase</keyword>
<evidence type="ECO:0000256" key="1">
    <source>
        <dbReference type="ARBA" id="ARBA00004123"/>
    </source>
</evidence>
<evidence type="ECO:0000313" key="10">
    <source>
        <dbReference type="EMBL" id="MBW0472457.1"/>
    </source>
</evidence>
<dbReference type="InterPro" id="IPR032862">
    <property type="entry name" value="ALKBH6"/>
</dbReference>
<dbReference type="InterPro" id="IPR037151">
    <property type="entry name" value="AlkB-like_sf"/>
</dbReference>
<evidence type="ECO:0000256" key="8">
    <source>
        <dbReference type="RuleBase" id="RU003682"/>
    </source>
</evidence>
<dbReference type="InterPro" id="IPR005123">
    <property type="entry name" value="Oxoglu/Fe-dep_dioxygenase_dom"/>
</dbReference>
<evidence type="ECO:0000256" key="6">
    <source>
        <dbReference type="ARBA" id="ARBA00023004"/>
    </source>
</evidence>
<dbReference type="OrthoDB" id="412814at2759"/>
<dbReference type="SUPFAM" id="SSF51197">
    <property type="entry name" value="Clavaminate synthase-like"/>
    <property type="match status" value="1"/>
</dbReference>
<evidence type="ECO:0000256" key="4">
    <source>
        <dbReference type="ARBA" id="ARBA00022964"/>
    </source>
</evidence>
<proteinExistence type="inferred from homology"/>
<keyword evidence="5 8" id="KW-0560">Oxidoreductase</keyword>
<organism evidence="10 11">
    <name type="scientific">Austropuccinia psidii MF-1</name>
    <dbReference type="NCBI Taxonomy" id="1389203"/>
    <lineage>
        <taxon>Eukaryota</taxon>
        <taxon>Fungi</taxon>
        <taxon>Dikarya</taxon>
        <taxon>Basidiomycota</taxon>
        <taxon>Pucciniomycotina</taxon>
        <taxon>Pucciniomycetes</taxon>
        <taxon>Pucciniales</taxon>
        <taxon>Sphaerophragmiaceae</taxon>
        <taxon>Austropuccinia</taxon>
    </lineage>
</organism>
<comment type="similarity">
    <text evidence="8">Belongs to the iron/ascorbate-dependent oxidoreductase family.</text>
</comment>
<keyword evidence="11" id="KW-1185">Reference proteome</keyword>
<evidence type="ECO:0000259" key="9">
    <source>
        <dbReference type="PROSITE" id="PS51471"/>
    </source>
</evidence>
<keyword evidence="6 8" id="KW-0408">Iron</keyword>
<sequence>MMTFDLNPFKLLTPIPAVYLIPDYLSEPEESYLTTKVDEVGNSNAIVQPDGRLSIRSGGWQSVAGRRSMQWGGTLSPKGRLLPQRLPGFMNQDWPNVFQRLQDFDLFKPLDSFQSVPTPPNHCLVNEYLPGQGILPHQDGPAYFSTVATLSLESDIVYDFYCYSEDYFSLSSKLESQTNHQSSQNPVPTFTLSEAPRPSFVSDPNPVHSPLGRTIAPDPLFSVFVPRRSLIIITSECYENLLHSIPTRAVDNLTEHLKTCLNWSDFQNELVHGQLERQRRLSLTCRRVKKVMKGLCRFGK</sequence>
<evidence type="ECO:0000256" key="5">
    <source>
        <dbReference type="ARBA" id="ARBA00023002"/>
    </source>
</evidence>
<keyword evidence="7" id="KW-0539">Nucleus</keyword>
<feature type="domain" description="Fe2OG dioxygenase" evidence="9">
    <location>
        <begin position="119"/>
        <end position="289"/>
    </location>
</feature>
<dbReference type="EMBL" id="AVOT02003098">
    <property type="protein sequence ID" value="MBW0472457.1"/>
    <property type="molecule type" value="Genomic_DNA"/>
</dbReference>
<dbReference type="PANTHER" id="PTHR46030">
    <property type="entry name" value="ALPHA-KETOGLUTARATE-DEPENDENT DIOXYGENASE ALKB HOMOLOG 6"/>
    <property type="match status" value="1"/>
</dbReference>
<keyword evidence="3 8" id="KW-0479">Metal-binding</keyword>
<dbReference type="Proteomes" id="UP000765509">
    <property type="component" value="Unassembled WGS sequence"/>
</dbReference>
<gene>
    <name evidence="10" type="ORF">O181_012172</name>
</gene>
<protein>
    <recommendedName>
        <fullName evidence="9">Fe2OG dioxygenase domain-containing protein</fullName>
    </recommendedName>
</protein>
<dbReference type="PANTHER" id="PTHR46030:SF1">
    <property type="entry name" value="ALPHA-KETOGLUTARATE-DEPENDENT DIOXYGENASE ALKB HOMOLOG 6"/>
    <property type="match status" value="1"/>
</dbReference>
<comment type="caution">
    <text evidence="10">The sequence shown here is derived from an EMBL/GenBank/DDBJ whole genome shotgun (WGS) entry which is preliminary data.</text>
</comment>
<evidence type="ECO:0000256" key="3">
    <source>
        <dbReference type="ARBA" id="ARBA00022723"/>
    </source>
</evidence>
<comment type="similarity">
    <text evidence="2">Belongs to the alkB family.</text>
</comment>
<accession>A0A9Q3BX57</accession>
<comment type="subcellular location">
    <subcellularLocation>
        <location evidence="1">Nucleus</location>
    </subcellularLocation>
</comment>
<evidence type="ECO:0000313" key="11">
    <source>
        <dbReference type="Proteomes" id="UP000765509"/>
    </source>
</evidence>
<dbReference type="GO" id="GO:0005634">
    <property type="term" value="C:nucleus"/>
    <property type="evidence" value="ECO:0007669"/>
    <property type="project" value="UniProtKB-SubCell"/>
</dbReference>
<dbReference type="AlphaFoldDB" id="A0A9Q3BX57"/>
<reference evidence="10" key="1">
    <citation type="submission" date="2021-03" db="EMBL/GenBank/DDBJ databases">
        <title>Draft genome sequence of rust myrtle Austropuccinia psidii MF-1, a brazilian biotype.</title>
        <authorList>
            <person name="Quecine M.C."/>
            <person name="Pachon D.M.R."/>
            <person name="Bonatelli M.L."/>
            <person name="Correr F.H."/>
            <person name="Franceschini L.M."/>
            <person name="Leite T.F."/>
            <person name="Margarido G.R.A."/>
            <person name="Almeida C.A."/>
            <person name="Ferrarezi J.A."/>
            <person name="Labate C.A."/>
        </authorList>
    </citation>
    <scope>NUCLEOTIDE SEQUENCE</scope>
    <source>
        <strain evidence="10">MF-1</strain>
    </source>
</reference>
<dbReference type="GO" id="GO:0051213">
    <property type="term" value="F:dioxygenase activity"/>
    <property type="evidence" value="ECO:0007669"/>
    <property type="project" value="UniProtKB-KW"/>
</dbReference>
<dbReference type="Gene3D" id="2.60.120.590">
    <property type="entry name" value="Alpha-ketoglutarate-dependent dioxygenase AlkB-like"/>
    <property type="match status" value="1"/>
</dbReference>
<evidence type="ECO:0000256" key="7">
    <source>
        <dbReference type="ARBA" id="ARBA00023242"/>
    </source>
</evidence>
<dbReference type="PROSITE" id="PS51471">
    <property type="entry name" value="FE2OG_OXY"/>
    <property type="match status" value="1"/>
</dbReference>
<evidence type="ECO:0000256" key="2">
    <source>
        <dbReference type="ARBA" id="ARBA00007879"/>
    </source>
</evidence>
<name>A0A9Q3BX57_9BASI</name>